<dbReference type="NCBIfam" id="TIGR04226">
    <property type="entry name" value="RrgB_K2N_iso_D2"/>
    <property type="match status" value="1"/>
</dbReference>
<feature type="non-terminal residue" evidence="1">
    <location>
        <position position="137"/>
    </location>
</feature>
<reference evidence="1 2" key="1">
    <citation type="journal article" date="2019" name="Environ. Microbiol.">
        <title>An active ?-lactamase is a part of an orchestrated cell wall stress resistance network of Bacillus subtilis and related rhizosphere species.</title>
        <authorList>
            <person name="Bucher T."/>
            <person name="Keren-Paz A."/>
            <person name="Hausser J."/>
            <person name="Olender T."/>
            <person name="Cytryn E."/>
            <person name="Kolodkin-Gal I."/>
        </authorList>
    </citation>
    <scope>NUCLEOTIDE SEQUENCE [LARGE SCALE GENOMIC DNA]</scope>
    <source>
        <strain evidence="1 2">I5</strain>
    </source>
</reference>
<gene>
    <name evidence="1" type="ORF">FC699_14440</name>
</gene>
<dbReference type="RefSeq" id="WP_241675970.1">
    <property type="nucleotide sequence ID" value="NZ_SZOM01000429.1"/>
</dbReference>
<dbReference type="Proteomes" id="UP000305222">
    <property type="component" value="Unassembled WGS sequence"/>
</dbReference>
<dbReference type="InterPro" id="IPR051172">
    <property type="entry name" value="Chlamydia_OmcB"/>
</dbReference>
<protein>
    <submittedName>
        <fullName evidence="1">Isopeptide-forming domain-containing fimbrial protein</fullName>
    </submittedName>
</protein>
<dbReference type="PANTHER" id="PTHR34819">
    <property type="entry name" value="LARGE CYSTEINE-RICH PERIPLASMIC PROTEIN OMCB"/>
    <property type="match status" value="1"/>
</dbReference>
<dbReference type="AlphaFoldDB" id="A0A4U3B0G2"/>
<organism evidence="1 2">
    <name type="scientific">Bacillus wiedmannii</name>
    <dbReference type="NCBI Taxonomy" id="1890302"/>
    <lineage>
        <taxon>Bacteria</taxon>
        <taxon>Bacillati</taxon>
        <taxon>Bacillota</taxon>
        <taxon>Bacilli</taxon>
        <taxon>Bacillales</taxon>
        <taxon>Bacillaceae</taxon>
        <taxon>Bacillus</taxon>
        <taxon>Bacillus cereus group</taxon>
    </lineage>
</organism>
<dbReference type="Gene3D" id="2.60.40.740">
    <property type="match status" value="1"/>
</dbReference>
<dbReference type="NCBIfam" id="TIGR01451">
    <property type="entry name" value="B_ant_repeat"/>
    <property type="match status" value="1"/>
</dbReference>
<proteinExistence type="predicted"/>
<dbReference type="InterPro" id="IPR026466">
    <property type="entry name" value="Fim_isopep_form_D2_dom"/>
</dbReference>
<dbReference type="PANTHER" id="PTHR34819:SF3">
    <property type="entry name" value="CELL SURFACE PROTEIN"/>
    <property type="match status" value="1"/>
</dbReference>
<name>A0A4U3B0G2_9BACI</name>
<accession>A0A4U3B0G2</accession>
<sequence>YRISFKNTVENGKLTEVKVEDEIPAGLEYVENSLKAEGSKPGPVELKVENGKVMAKYPAITDTKERSIAFKVKVKEEAEIGKKIVNKAIVVDTTNEPEKPHVVITPQYKDGKIIAQKVANNHKPKLGEEVEYRISFK</sequence>
<dbReference type="InterPro" id="IPR047589">
    <property type="entry name" value="DUF11_rpt"/>
</dbReference>
<evidence type="ECO:0000313" key="2">
    <source>
        <dbReference type="Proteomes" id="UP000305222"/>
    </source>
</evidence>
<comment type="caution">
    <text evidence="1">The sequence shown here is derived from an EMBL/GenBank/DDBJ whole genome shotgun (WGS) entry which is preliminary data.</text>
</comment>
<evidence type="ECO:0000313" key="1">
    <source>
        <dbReference type="EMBL" id="TKI94936.1"/>
    </source>
</evidence>
<dbReference type="EMBL" id="SZON01000607">
    <property type="protein sequence ID" value="TKI94936.1"/>
    <property type="molecule type" value="Genomic_DNA"/>
</dbReference>
<feature type="non-terminal residue" evidence="1">
    <location>
        <position position="1"/>
    </location>
</feature>